<feature type="compositionally biased region" description="Basic and acidic residues" evidence="1">
    <location>
        <begin position="1076"/>
        <end position="1085"/>
    </location>
</feature>
<gene>
    <name evidence="2" type="ORF">GLP15_2942</name>
</gene>
<feature type="compositionally biased region" description="Polar residues" evidence="1">
    <location>
        <begin position="1048"/>
        <end position="1059"/>
    </location>
</feature>
<feature type="region of interest" description="Disordered" evidence="1">
    <location>
        <begin position="716"/>
        <end position="835"/>
    </location>
</feature>
<feature type="region of interest" description="Disordered" evidence="1">
    <location>
        <begin position="491"/>
        <end position="548"/>
    </location>
</feature>
<feature type="compositionally biased region" description="Polar residues" evidence="1">
    <location>
        <begin position="603"/>
        <end position="612"/>
    </location>
</feature>
<evidence type="ECO:0000313" key="2">
    <source>
        <dbReference type="EMBL" id="EFO61038.1"/>
    </source>
</evidence>
<name>E1F920_GIAIA</name>
<accession>E1F920</accession>
<dbReference type="AlphaFoldDB" id="E1F920"/>
<evidence type="ECO:0000256" key="1">
    <source>
        <dbReference type="SAM" id="MobiDB-lite"/>
    </source>
</evidence>
<feature type="region of interest" description="Disordered" evidence="1">
    <location>
        <begin position="139"/>
        <end position="166"/>
    </location>
</feature>
<comment type="caution">
    <text evidence="2">The sequence shown here is derived from an EMBL/GenBank/DDBJ whole genome shotgun (WGS) entry which is preliminary data.</text>
</comment>
<evidence type="ECO:0000313" key="3">
    <source>
        <dbReference type="Proteomes" id="UP000008974"/>
    </source>
</evidence>
<feature type="region of interest" description="Disordered" evidence="1">
    <location>
        <begin position="1044"/>
        <end position="1085"/>
    </location>
</feature>
<dbReference type="Proteomes" id="UP000008974">
    <property type="component" value="Unassembled WGS sequence"/>
</dbReference>
<dbReference type="PANTHER" id="PTHR46563:SF4">
    <property type="entry name" value="ASPARTYL_ASPARAGINYL BETA-HYDROXYLASE ISOFORM X1"/>
    <property type="match status" value="1"/>
</dbReference>
<dbReference type="EMBL" id="ACVC01000422">
    <property type="protein sequence ID" value="EFO61038.1"/>
    <property type="molecule type" value="Genomic_DNA"/>
</dbReference>
<feature type="region of interest" description="Disordered" evidence="1">
    <location>
        <begin position="601"/>
        <end position="661"/>
    </location>
</feature>
<feature type="compositionally biased region" description="Basic and acidic residues" evidence="1">
    <location>
        <begin position="801"/>
        <end position="812"/>
    </location>
</feature>
<feature type="compositionally biased region" description="Basic and acidic residues" evidence="1">
    <location>
        <begin position="146"/>
        <end position="160"/>
    </location>
</feature>
<dbReference type="VEuPathDB" id="GiardiaDB:GLP15_2942"/>
<reference evidence="2 3" key="1">
    <citation type="journal article" date="2010" name="BMC Genomics">
        <title>Genome analysis and comparative genomics of a Giardia intestinalis assemblage E isolate.</title>
        <authorList>
            <person name="Jerlstrom-Hultqvist J."/>
            <person name="Franzen O."/>
            <person name="Ankarklev J."/>
            <person name="Xu F."/>
            <person name="Nohynkova E."/>
            <person name="Andersson J.O."/>
            <person name="Svard S.G."/>
            <person name="Andersson B."/>
        </authorList>
    </citation>
    <scope>NUCLEOTIDE SEQUENCE [LARGE SCALE GENOMIC DNA]</scope>
    <source>
        <strain evidence="2 3">P15</strain>
    </source>
</reference>
<feature type="compositionally biased region" description="Polar residues" evidence="1">
    <location>
        <begin position="515"/>
        <end position="526"/>
    </location>
</feature>
<protein>
    <submittedName>
        <fullName evidence="2">Uncharacterized protein</fullName>
    </submittedName>
</protein>
<feature type="region of interest" description="Disordered" evidence="1">
    <location>
        <begin position="848"/>
        <end position="933"/>
    </location>
</feature>
<dbReference type="PANTHER" id="PTHR46563">
    <property type="entry name" value="RING-TYPE DOMAIN-CONTAINING PROTEIN"/>
    <property type="match status" value="1"/>
</dbReference>
<feature type="compositionally biased region" description="Polar residues" evidence="1">
    <location>
        <begin position="923"/>
        <end position="933"/>
    </location>
</feature>
<feature type="compositionally biased region" description="Acidic residues" evidence="1">
    <location>
        <begin position="642"/>
        <end position="651"/>
    </location>
</feature>
<organism evidence="2 3">
    <name type="scientific">Giardia intestinalis (strain P15)</name>
    <name type="common">Giardia lamblia</name>
    <dbReference type="NCBI Taxonomy" id="658858"/>
    <lineage>
        <taxon>Eukaryota</taxon>
        <taxon>Metamonada</taxon>
        <taxon>Diplomonadida</taxon>
        <taxon>Hexamitidae</taxon>
        <taxon>Giardiinae</taxon>
        <taxon>Giardia</taxon>
    </lineage>
</organism>
<sequence length="1115" mass="125174">MHYWHQVKFGKFQKKENSYAGMDNPRASASLMDEVTALRKRVVDLQVQSLGSSFTPEEIISIEDGIRFDAAQLLHRLFPYQSVKQHYNGSTICGDAGRFQANIAFITRLRAAILDAAEAQQAIKNGSFDRVESDLEGLGRLSPPEIDTKRYSYDSDDSRRSRSAKQKAQTLRVTISESEQELLRLQAEYASLNVVRQERDDYEEQELLQIEEALAAITRNSESALQQVMVSLAYAHALIEFTSLPSETKTEYIKLASACDSEARRAVLGAEMSAVSENVSDGKALASQVKLMRAGLIRLFGEDVVDQGFADLLAIQREKVIDAIADSVDNVLEAVMETWPRSHALKHEASTTNAFESYGVPQDPGSLTTSDLKAPNMSRTVAADEVIAKPYVPEPCKIRHPRLPVANGDVAETDSVLSICIDEQNLRKQGPNSKKIDHSEAKACSTLESGSHVPEVSNISVLKPTDSPRLQIERAERERVTIYTKLRETITQRTEKGARQATPPDASPIEGPSVLSATRNRASAPSTPGARLEDIGNTTKVSHPPRHDSVDELISTVNKHMQRLESLTSSNTFSTIPAVQSPEIEVLFSRPQLDRISIDRRVSSTSHVSPEQLQADAPLRDTSELENVTEDYTFSQLQTNDNDNDNNDEETSNNSKSYPTLTFDTAYDQDSLPQFLRGEDSSQKSIITEKEETILRREEMRKQLEALYRQRELILQQKKQQTQQKETKKTDYRSERKLTPDAVEAKRKASQERIDKLATPRRRFDTPKRDEKNGEQGPQSSITIAQSTRTPQKRTTSARSCTRETPKRDKQHVSFNGNAHNEVREPTSKPSEISVGAYPSSIYLEETDELDVDNQSATRPVRSRPDSGGKSRLPRPMLTDDLSLAVHNPRHPPPSYLESPPTVDLPGSKHSASARTHSRHQTRSVTPPSTMPLSATYNFEHSGSYIPLRREKASPHSSLVHPVIGPILSPLRSKILSETQFEIERKKAIKRRKEYERKEKERRAGETTVKEELLKQRDQRIRDFVKRMEGGNPQEKTFRKLLDKRSTGIASGQSTNLDQTGRARSKNRFDAEEEEQAARRNNIDSRLARASEAGYDCMDDGLKSILSDIEHDLFD</sequence>
<feature type="compositionally biased region" description="Polar residues" evidence="1">
    <location>
        <begin position="776"/>
        <end position="800"/>
    </location>
</feature>
<dbReference type="OMA" id="VMETWPR"/>
<dbReference type="OrthoDB" id="10257116at2759"/>
<proteinExistence type="predicted"/>
<feature type="compositionally biased region" description="Basic and acidic residues" evidence="1">
    <location>
        <begin position="725"/>
        <end position="774"/>
    </location>
</feature>